<gene>
    <name evidence="1" type="ORF">ESV24_07265</name>
</gene>
<sequence length="449" mass="52636">MITQKNIIKKVHIVVNAPSLANGMQLKDELATFFNNEVFTEMDRYFNSIQKNETEIIRFDTISLEISIEEKDSLNNIKALIIRDLKSKIKNETNSIKASENFKITSPAQNETEAFFYFLENGILPWWFEQKPKILDELFINITHEVEALKKLKALLSKAEIRKRFISQFNENQMFKIINSFLNIPKTGSFETKLPLKSRPLFWEAVLLYSIHKNEDEIGNIFQYIPLKEASKLLQILKENFGLKILSDAKSIQNKSTENETFLKTEKPQKEIENSTSEIEIETDKEGILIQNAGLILLHPFLKMFFEKMDLLSENTIKPEKKDEDVHLLHYLATGREKAYEYELIFEKFLCNIPFDQTVDRHIFLTKEQKMSCEILLEAVMGHWTALKSNSTEILQNEFLQREGKLLISGGKQQLFIQRKTQDILLDKLPWNVHLIKIPWKKKIIFVEW</sequence>
<dbReference type="AlphaFoldDB" id="A0A5C6YQJ5"/>
<dbReference type="Pfam" id="PF19268">
    <property type="entry name" value="CIS_TMP"/>
    <property type="match status" value="1"/>
</dbReference>
<organism evidence="1 2">
    <name type="scientific">Aequorivita lipolytica</name>
    <dbReference type="NCBI Taxonomy" id="153267"/>
    <lineage>
        <taxon>Bacteria</taxon>
        <taxon>Pseudomonadati</taxon>
        <taxon>Bacteroidota</taxon>
        <taxon>Flavobacteriia</taxon>
        <taxon>Flavobacteriales</taxon>
        <taxon>Flavobacteriaceae</taxon>
        <taxon>Aequorivita</taxon>
    </lineage>
</organism>
<keyword evidence="2" id="KW-1185">Reference proteome</keyword>
<evidence type="ECO:0000313" key="1">
    <source>
        <dbReference type="EMBL" id="TXD69625.1"/>
    </source>
</evidence>
<dbReference type="InterPro" id="IPR045538">
    <property type="entry name" value="CIS_TMP"/>
</dbReference>
<accession>A0A5C6YQJ5</accession>
<proteinExistence type="predicted"/>
<dbReference type="EMBL" id="VORU01000004">
    <property type="protein sequence ID" value="TXD69625.1"/>
    <property type="molecule type" value="Genomic_DNA"/>
</dbReference>
<dbReference type="Proteomes" id="UP000321945">
    <property type="component" value="Unassembled WGS sequence"/>
</dbReference>
<reference evidence="1 2" key="1">
    <citation type="submission" date="2019-08" db="EMBL/GenBank/DDBJ databases">
        <title>Genome of Aequorivita lipolytica Y10-2 (type strain).</title>
        <authorList>
            <person name="Bowman J.P."/>
        </authorList>
    </citation>
    <scope>NUCLEOTIDE SEQUENCE [LARGE SCALE GENOMIC DNA]</scope>
    <source>
        <strain evidence="1 2">Y10-2</strain>
    </source>
</reference>
<dbReference type="OrthoDB" id="1488184at2"/>
<evidence type="ECO:0000313" key="2">
    <source>
        <dbReference type="Proteomes" id="UP000321945"/>
    </source>
</evidence>
<dbReference type="RefSeq" id="WP_111815720.1">
    <property type="nucleotide sequence ID" value="NZ_CBCRZQ010000004.1"/>
</dbReference>
<comment type="caution">
    <text evidence="1">The sequence shown here is derived from an EMBL/GenBank/DDBJ whole genome shotgun (WGS) entry which is preliminary data.</text>
</comment>
<protein>
    <submittedName>
        <fullName evidence="1">Uncharacterized protein</fullName>
    </submittedName>
</protein>
<name>A0A5C6YQJ5_9FLAO</name>